<dbReference type="CDD" id="cd11065">
    <property type="entry name" value="CYP64-like"/>
    <property type="match status" value="1"/>
</dbReference>
<keyword evidence="8" id="KW-0812">Transmembrane</keyword>
<keyword evidence="4" id="KW-0560">Oxidoreductase</keyword>
<dbReference type="STRING" id="1196081.A0A364L5Q9"/>
<protein>
    <recommendedName>
        <fullName evidence="11">Cytochrome P450</fullName>
    </recommendedName>
</protein>
<evidence type="ECO:0000313" key="9">
    <source>
        <dbReference type="EMBL" id="RAO71160.1"/>
    </source>
</evidence>
<reference evidence="9 10" key="1">
    <citation type="journal article" date="2017" name="Biotechnol. Biofuels">
        <title>Differential beta-glucosidase expression as a function of carbon source availability in Talaromyces amestolkiae: a genomic and proteomic approach.</title>
        <authorList>
            <person name="de Eugenio L.I."/>
            <person name="Mendez-Liter J.A."/>
            <person name="Nieto-Dominguez M."/>
            <person name="Alonso L."/>
            <person name="Gil-Munoz J."/>
            <person name="Barriuso J."/>
            <person name="Prieto A."/>
            <person name="Martinez M.J."/>
        </authorList>
    </citation>
    <scope>NUCLEOTIDE SEQUENCE [LARGE SCALE GENOMIC DNA]</scope>
    <source>
        <strain evidence="9 10">CIB</strain>
    </source>
</reference>
<organism evidence="9 10">
    <name type="scientific">Talaromyces amestolkiae</name>
    <dbReference type="NCBI Taxonomy" id="1196081"/>
    <lineage>
        <taxon>Eukaryota</taxon>
        <taxon>Fungi</taxon>
        <taxon>Dikarya</taxon>
        <taxon>Ascomycota</taxon>
        <taxon>Pezizomycotina</taxon>
        <taxon>Eurotiomycetes</taxon>
        <taxon>Eurotiomycetidae</taxon>
        <taxon>Eurotiales</taxon>
        <taxon>Trichocomaceae</taxon>
        <taxon>Talaromyces</taxon>
        <taxon>Talaromyces sect. Talaromyces</taxon>
    </lineage>
</organism>
<evidence type="ECO:0000256" key="8">
    <source>
        <dbReference type="SAM" id="Phobius"/>
    </source>
</evidence>
<dbReference type="GeneID" id="63796388"/>
<dbReference type="Proteomes" id="UP000249363">
    <property type="component" value="Unassembled WGS sequence"/>
</dbReference>
<keyword evidence="3 7" id="KW-0479">Metal-binding</keyword>
<accession>A0A364L5Q9</accession>
<evidence type="ECO:0000313" key="10">
    <source>
        <dbReference type="Proteomes" id="UP000249363"/>
    </source>
</evidence>
<dbReference type="GO" id="GO:0016705">
    <property type="term" value="F:oxidoreductase activity, acting on paired donors, with incorporation or reduction of molecular oxygen"/>
    <property type="evidence" value="ECO:0007669"/>
    <property type="project" value="InterPro"/>
</dbReference>
<evidence type="ECO:0000256" key="4">
    <source>
        <dbReference type="ARBA" id="ARBA00023002"/>
    </source>
</evidence>
<dbReference type="EMBL" id="MIKG01000014">
    <property type="protein sequence ID" value="RAO71160.1"/>
    <property type="molecule type" value="Genomic_DNA"/>
</dbReference>
<evidence type="ECO:0000256" key="3">
    <source>
        <dbReference type="ARBA" id="ARBA00022723"/>
    </source>
</evidence>
<dbReference type="InterPro" id="IPR036396">
    <property type="entry name" value="Cyt_P450_sf"/>
</dbReference>
<gene>
    <name evidence="9" type="ORF">BHQ10_007172</name>
</gene>
<dbReference type="AlphaFoldDB" id="A0A364L5Q9"/>
<comment type="caution">
    <text evidence="9">The sequence shown here is derived from an EMBL/GenBank/DDBJ whole genome shotgun (WGS) entry which is preliminary data.</text>
</comment>
<dbReference type="InterPro" id="IPR001128">
    <property type="entry name" value="Cyt_P450"/>
</dbReference>
<evidence type="ECO:0000256" key="5">
    <source>
        <dbReference type="ARBA" id="ARBA00023004"/>
    </source>
</evidence>
<sequence>MADLSTIVMVTLVSILAGLLYLLLSIGSRDSRLPPGPATVPILGNIPQLPKKQPFLKFTELAKIYGGLFTIKAGPSTIAIITDRKIAREVFDQKSSISSNRPPAYVGNEIIGDHDQPLFMPYGPRWRVNRKVFHQNFMESIVENDYMKIAHAEASQMLRDFVLDSEHYMDHPRRFGNSIMMCIIFGIRAASVDTPHLHRVFDTIEHIDEILRIGATPPVDIFPWLKYVPQSLLGNWISRAKEVKRIFLATFMAGFDHVKNRRKRLSVRNSFIDRLLDDEKLVFTDHRLAFLAGGLLLAGSDTTATMVVCFMQAMVKWPEFARRAQKQIDAIVGEDRTPTWADYKDLPYVMAIVKECMRWRPATPLGIPHYLDEDYWIDGKLLPKGTTLILNVWGLHHDEEYFPSPDTFNPERYLDKTLLAAHYVNSSDYANRDHYGYGVGRRVCPGLHLADRNMFVAMAKLLWAFNFEKFIDPVTGNVAEPDLDIVTGYNSDGLVMFANPFKLKVILRSEARRETIMREFARAESEVFAKYDEKIDE</sequence>
<proteinExistence type="inferred from homology"/>
<comment type="cofactor">
    <cofactor evidence="1 7">
        <name>heme</name>
        <dbReference type="ChEBI" id="CHEBI:30413"/>
    </cofactor>
</comment>
<dbReference type="PANTHER" id="PTHR46300:SF2">
    <property type="entry name" value="CYTOCHROME P450 MONOOXYGENASE ALNH-RELATED"/>
    <property type="match status" value="1"/>
</dbReference>
<feature type="binding site" description="axial binding residue" evidence="7">
    <location>
        <position position="444"/>
    </location>
    <ligand>
        <name>heme</name>
        <dbReference type="ChEBI" id="CHEBI:30413"/>
    </ligand>
    <ligandPart>
        <name>Fe</name>
        <dbReference type="ChEBI" id="CHEBI:18248"/>
    </ligandPart>
</feature>
<feature type="transmembrane region" description="Helical" evidence="8">
    <location>
        <begin position="6"/>
        <end position="24"/>
    </location>
</feature>
<keyword evidence="8" id="KW-0472">Membrane</keyword>
<evidence type="ECO:0000256" key="7">
    <source>
        <dbReference type="PIRSR" id="PIRSR602401-1"/>
    </source>
</evidence>
<dbReference type="PRINTS" id="PR00385">
    <property type="entry name" value="P450"/>
</dbReference>
<dbReference type="InterPro" id="IPR050364">
    <property type="entry name" value="Cytochrome_P450_fung"/>
</dbReference>
<dbReference type="SUPFAM" id="SSF48264">
    <property type="entry name" value="Cytochrome P450"/>
    <property type="match status" value="1"/>
</dbReference>
<dbReference type="PRINTS" id="PR00463">
    <property type="entry name" value="EP450I"/>
</dbReference>
<dbReference type="GO" id="GO:0004497">
    <property type="term" value="F:monooxygenase activity"/>
    <property type="evidence" value="ECO:0007669"/>
    <property type="project" value="UniProtKB-KW"/>
</dbReference>
<dbReference type="PANTHER" id="PTHR46300">
    <property type="entry name" value="P450, PUTATIVE (EUROFUNG)-RELATED-RELATED"/>
    <property type="match status" value="1"/>
</dbReference>
<evidence type="ECO:0000256" key="2">
    <source>
        <dbReference type="ARBA" id="ARBA00010617"/>
    </source>
</evidence>
<keyword evidence="6" id="KW-0503">Monooxygenase</keyword>
<evidence type="ECO:0000256" key="6">
    <source>
        <dbReference type="ARBA" id="ARBA00023033"/>
    </source>
</evidence>
<evidence type="ECO:0008006" key="11">
    <source>
        <dbReference type="Google" id="ProtNLM"/>
    </source>
</evidence>
<dbReference type="Pfam" id="PF00067">
    <property type="entry name" value="p450"/>
    <property type="match status" value="1"/>
</dbReference>
<dbReference type="GO" id="GO:0020037">
    <property type="term" value="F:heme binding"/>
    <property type="evidence" value="ECO:0007669"/>
    <property type="project" value="InterPro"/>
</dbReference>
<keyword evidence="7" id="KW-0349">Heme</keyword>
<dbReference type="GO" id="GO:0005506">
    <property type="term" value="F:iron ion binding"/>
    <property type="evidence" value="ECO:0007669"/>
    <property type="project" value="InterPro"/>
</dbReference>
<dbReference type="Gene3D" id="1.10.630.10">
    <property type="entry name" value="Cytochrome P450"/>
    <property type="match status" value="1"/>
</dbReference>
<comment type="similarity">
    <text evidence="2">Belongs to the cytochrome P450 family.</text>
</comment>
<dbReference type="OrthoDB" id="1103324at2759"/>
<dbReference type="InterPro" id="IPR002401">
    <property type="entry name" value="Cyt_P450_E_grp-I"/>
</dbReference>
<dbReference type="RefSeq" id="XP_040735676.1">
    <property type="nucleotide sequence ID" value="XM_040879839.1"/>
</dbReference>
<name>A0A364L5Q9_TALAM</name>
<keyword evidence="8" id="KW-1133">Transmembrane helix</keyword>
<evidence type="ECO:0000256" key="1">
    <source>
        <dbReference type="ARBA" id="ARBA00001971"/>
    </source>
</evidence>
<keyword evidence="5 7" id="KW-0408">Iron</keyword>
<keyword evidence="10" id="KW-1185">Reference proteome</keyword>